<keyword evidence="2" id="KW-1185">Reference proteome</keyword>
<dbReference type="RefSeq" id="WP_323984051.1">
    <property type="nucleotide sequence ID" value="NZ_JAYKBW010000014.1"/>
</dbReference>
<comment type="caution">
    <text evidence="1">The sequence shown here is derived from an EMBL/GenBank/DDBJ whole genome shotgun (WGS) entry which is preliminary data.</text>
</comment>
<evidence type="ECO:0000313" key="2">
    <source>
        <dbReference type="Proteomes" id="UP001311730"/>
    </source>
</evidence>
<dbReference type="Proteomes" id="UP001311730">
    <property type="component" value="Unassembled WGS sequence"/>
</dbReference>
<proteinExistence type="predicted"/>
<dbReference type="EMBL" id="JAYKBW010000014">
    <property type="protein sequence ID" value="MEB3075950.1"/>
    <property type="molecule type" value="Genomic_DNA"/>
</dbReference>
<name>A0ABU5ZAG4_9FLAO</name>
<organism evidence="1 2">
    <name type="scientific">Capnocytophaga gingivalis</name>
    <dbReference type="NCBI Taxonomy" id="1017"/>
    <lineage>
        <taxon>Bacteria</taxon>
        <taxon>Pseudomonadati</taxon>
        <taxon>Bacteroidota</taxon>
        <taxon>Flavobacteriia</taxon>
        <taxon>Flavobacteriales</taxon>
        <taxon>Flavobacteriaceae</taxon>
        <taxon>Capnocytophaga</taxon>
    </lineage>
</organism>
<sequence length="236" mass="28107">MKRLEFIKKIGLATVGLPLLSSFEVFSFTKGYQQVIYPPVDDRFETFDFELFEKLKKLDKDYQKKLAEGNDYVSVVLPDGTYFYIDDSSKTKDYYYIKEIPPYSYFAVAKSYDRRGYITEKGLLGEPHFWEKGRWYYFNKEGKLEKTINYDEVSKFTFEQVEDFCLSKGMKLRRGYNGRGTIYKGAGARIERVYRPGASYNCWEIFYWGETHLDWYRLDLQTGEVLSYNKFDGIRY</sequence>
<gene>
    <name evidence="1" type="ORF">VJJ08_11690</name>
</gene>
<evidence type="ECO:0000313" key="1">
    <source>
        <dbReference type="EMBL" id="MEB3075950.1"/>
    </source>
</evidence>
<accession>A0ABU5ZAG4</accession>
<evidence type="ECO:0008006" key="3">
    <source>
        <dbReference type="Google" id="ProtNLM"/>
    </source>
</evidence>
<reference evidence="1 2" key="1">
    <citation type="submission" date="2023-12" db="EMBL/GenBank/DDBJ databases">
        <title>Genomic sequences of Capnocytophaga and Parvimonas strains.</title>
        <authorList>
            <person name="Watt R.M."/>
            <person name="Wang M."/>
            <person name="Yang T."/>
            <person name="Tong W.M."/>
        </authorList>
    </citation>
    <scope>NUCLEOTIDE SEQUENCE [LARGE SCALE GENOMIC DNA]</scope>
    <source>
        <strain evidence="1 2">CCUG 13096</strain>
    </source>
</reference>
<protein>
    <recommendedName>
        <fullName evidence="3">MORN repeat protein</fullName>
    </recommendedName>
</protein>